<dbReference type="EMBL" id="GEZM01090539">
    <property type="protein sequence ID" value="JAV57262.1"/>
    <property type="molecule type" value="Transcribed_RNA"/>
</dbReference>
<dbReference type="PANTHER" id="PTHR34239">
    <property type="entry name" value="APPLE DOMAIN-CONTAINING PROTEIN"/>
    <property type="match status" value="1"/>
</dbReference>
<protein>
    <submittedName>
        <fullName evidence="2">Uncharacterized protein</fullName>
    </submittedName>
</protein>
<feature type="compositionally biased region" description="Polar residues" evidence="1">
    <location>
        <begin position="297"/>
        <end position="323"/>
    </location>
</feature>
<dbReference type="KEGG" id="ppyr:116181909"/>
<evidence type="ECO:0000256" key="1">
    <source>
        <dbReference type="SAM" id="MobiDB-lite"/>
    </source>
</evidence>
<feature type="region of interest" description="Disordered" evidence="1">
    <location>
        <begin position="294"/>
        <end position="347"/>
    </location>
</feature>
<dbReference type="AlphaFoldDB" id="A0A1Y1K726"/>
<dbReference type="OrthoDB" id="6744247at2759"/>
<organism evidence="2">
    <name type="scientific">Photinus pyralis</name>
    <name type="common">Common eastern firefly</name>
    <name type="synonym">Lampyris pyralis</name>
    <dbReference type="NCBI Taxonomy" id="7054"/>
    <lineage>
        <taxon>Eukaryota</taxon>
        <taxon>Metazoa</taxon>
        <taxon>Ecdysozoa</taxon>
        <taxon>Arthropoda</taxon>
        <taxon>Hexapoda</taxon>
        <taxon>Insecta</taxon>
        <taxon>Pterygota</taxon>
        <taxon>Neoptera</taxon>
        <taxon>Endopterygota</taxon>
        <taxon>Coleoptera</taxon>
        <taxon>Polyphaga</taxon>
        <taxon>Elateriformia</taxon>
        <taxon>Elateroidea</taxon>
        <taxon>Lampyridae</taxon>
        <taxon>Lampyrinae</taxon>
        <taxon>Photinus</taxon>
    </lineage>
</organism>
<accession>A0A1Y1K726</accession>
<evidence type="ECO:0000313" key="2">
    <source>
        <dbReference type="EMBL" id="JAV57262.1"/>
    </source>
</evidence>
<name>A0A1Y1K726_PHOPY</name>
<proteinExistence type="predicted"/>
<feature type="compositionally biased region" description="Low complexity" evidence="1">
    <location>
        <begin position="51"/>
        <end position="60"/>
    </location>
</feature>
<dbReference type="RefSeq" id="XP_031358224.1">
    <property type="nucleotide sequence ID" value="XM_031502364.1"/>
</dbReference>
<reference evidence="2" key="1">
    <citation type="journal article" date="2016" name="Sci. Rep.">
        <title>Molecular characterization of firefly nuptial gifts: a multi-omics approach sheds light on postcopulatory sexual selection.</title>
        <authorList>
            <person name="Al-Wathiqui N."/>
            <person name="Fallon T.R."/>
            <person name="South A."/>
            <person name="Weng J.K."/>
            <person name="Lewis S.M."/>
        </authorList>
    </citation>
    <scope>NUCLEOTIDE SEQUENCE</scope>
</reference>
<sequence length="347" mass="38575">MGRRRKRSPSVSDSSEDEVRYRVRKLREAFERRERHLARARDHFNFPAEPPSSSLASEAGAVEETAEGIPDPVGSEGREAVVPLDDGILKILGRQESSSINSEVIHRDLAEIWGKILQSGLTEDARSAIMAKYPLISNCPLLEPPKVNREVKNSVSEATLARDSRLMAMQSRICSALSALGSAINILLIEDEDTSRLLVEKCSDAARLIADLHHEQSQARRMILKGALNKDLAATLTEVSVDGWLFGDNLSDRIKAAKALDKTTVELRARSASNPVAPRAVPSLNFRGPPRFAMKQQARQGGPRTQVQSLRSQIKKSLTTRSAPSFRPQRFPPASREERFHRPSRRH</sequence>
<dbReference type="PANTHER" id="PTHR34239:SF2">
    <property type="entry name" value="TRANSPOSABLE ELEMENT P TRANSPOSASE_THAP9 CONSERVED DOMAIN-CONTAINING PROTEIN"/>
    <property type="match status" value="1"/>
</dbReference>
<feature type="region of interest" description="Disordered" evidence="1">
    <location>
        <begin position="41"/>
        <end position="78"/>
    </location>
</feature>
<dbReference type="GeneID" id="116181909"/>